<feature type="region of interest" description="Disordered" evidence="1">
    <location>
        <begin position="69"/>
        <end position="147"/>
    </location>
</feature>
<feature type="compositionally biased region" description="Low complexity" evidence="1">
    <location>
        <begin position="656"/>
        <end position="670"/>
    </location>
</feature>
<feature type="compositionally biased region" description="Basic and acidic residues" evidence="1">
    <location>
        <begin position="314"/>
        <end position="334"/>
    </location>
</feature>
<evidence type="ECO:0000256" key="1">
    <source>
        <dbReference type="SAM" id="MobiDB-lite"/>
    </source>
</evidence>
<feature type="compositionally biased region" description="Low complexity" evidence="1">
    <location>
        <begin position="118"/>
        <end position="136"/>
    </location>
</feature>
<feature type="compositionally biased region" description="Polar residues" evidence="1">
    <location>
        <begin position="79"/>
        <end position="98"/>
    </location>
</feature>
<sequence length="1020" mass="114050">MGLCSGEKKKRAFRTIIIPRGIINPNEYNIIEIPVNLDTNSNLIVKARTDDNSCFSVEPYRGNFRDVANDLPRKGALPHTSTPLQSQSFPGTLNNTPTHHPPLPVVEDLRPRVNTSAQTQPSTSGYQSSTQQTSNTRVVQPPPPNTEVHSPICPICARASCSFNFSAERSYMHPRYGQCTPPSNFYVCPPPMSRCYADPTVRFPCWPPKSRNEDVELSKLLNEKIDKILKPMLFSLAKSTLDDVEREIERKPSCSIDSSCSFLYSKPCYEPPYTSRKCVIPDDDSYETYRRRDSDFNGRSRAKTSFAKNNNDSESSRRSADRDSDSTKPRRENCPPHASCNRRTNVSFGGESDRDESQDTDDLYLKASRHNQSFTSLNRRNNHEPKPGEVLRLRGGSFPFFLPYPMCMGYQHHCCPNISYQCFPGLMYNSPLSGISNGPIIIVPLPNFQQIQAPIQEAVPAVSYQPLQISECPPQDPPPDANSTIIPDIPNIPSSTTIPEISESPDIPEPVIEEKPLVPISDSPFASPPFKSSFNQARLHKEFYPHIPKRQPRPVVVEVPKVERPKDEVFHSMAAGSCTCSDESVSAHNTAMSVEEREKLEEEEIQRREIEKYQREQEDRILRFKQRMLQQELQEGSPVTPQRGQQQMHASPVTPQRVQQQMQASQVTPQRVPQQIQASQVTPQRVQQQVQQQQLDPEEVARLKEERRQLFLMGLDNELRERQQELQHNVPVVVCSPVAQPAANSCGSPTFIVTLPNAPTAPPPVRTTLPTASPAPAPAPPPAPVRAATQKVPPRPAPRSRPHTAPNLSVKQKPSLGSASPSPPKPFEFSKKPHDFSHLGGKVYVKEGKIVPWPEEIYAATPMTPRDYTPKPGESWMKWTDAVQTPKSPVRVKQATPPRMETPVLSLTVEPVRGDGDESAEGQLMGVPVQDGQLFASLGCSSLSDLNISPEEIAQNILNMTGSQIKENEGLAAKEAKEKANLAKLIQFLHERRHREIAEMMKDAMEGRLPVGMKDNTARF</sequence>
<feature type="compositionally biased region" description="Basic and acidic residues" evidence="1">
    <location>
        <begin position="289"/>
        <end position="298"/>
    </location>
</feature>
<dbReference type="GO" id="GO:0031490">
    <property type="term" value="F:chromatin DNA binding"/>
    <property type="evidence" value="ECO:0007669"/>
    <property type="project" value="InterPro"/>
</dbReference>
<feature type="region of interest" description="Disordered" evidence="1">
    <location>
        <begin position="632"/>
        <end position="680"/>
    </location>
</feature>
<dbReference type="PANTHER" id="PTHR33137:SF4">
    <property type="entry name" value="MEDIATOR OF RNA POLYMERASE II TRANSCRIPTION SUBUNIT 15A-RELATED"/>
    <property type="match status" value="1"/>
</dbReference>
<evidence type="ECO:0000313" key="3">
    <source>
        <dbReference type="Proteomes" id="UP000007266"/>
    </source>
</evidence>
<accession>A0A139WCL1</accession>
<dbReference type="AlphaFoldDB" id="A0A139WCL1"/>
<gene>
    <name evidence="2" type="primary">AUGUSTUS-3.0.2_34327</name>
    <name evidence="2" type="ORF">TcasGA2_TC034327</name>
</gene>
<dbReference type="PANTHER" id="PTHR33137">
    <property type="entry name" value="MEDIATOR OF RNA POLYMERASE II TRANSCRIPTION SUBUNIT 15A-RELATED"/>
    <property type="match status" value="1"/>
</dbReference>
<dbReference type="GO" id="GO:0045944">
    <property type="term" value="P:positive regulation of transcription by RNA polymerase II"/>
    <property type="evidence" value="ECO:0000318"/>
    <property type="project" value="GO_Central"/>
</dbReference>
<dbReference type="EMBL" id="KQ971371">
    <property type="protein sequence ID" value="KYB25571.1"/>
    <property type="molecule type" value="Genomic_DNA"/>
</dbReference>
<dbReference type="InParanoid" id="A0A139WCL1"/>
<feature type="region of interest" description="Disordered" evidence="1">
    <location>
        <begin position="762"/>
        <end position="833"/>
    </location>
</feature>
<dbReference type="InterPro" id="IPR044661">
    <property type="entry name" value="MED15a/b/c-like"/>
</dbReference>
<reference evidence="2 3" key="2">
    <citation type="journal article" date="2010" name="Nucleic Acids Res.">
        <title>BeetleBase in 2010: revisions to provide comprehensive genomic information for Tribolium castaneum.</title>
        <authorList>
            <person name="Kim H.S."/>
            <person name="Murphy T."/>
            <person name="Xia J."/>
            <person name="Caragea D."/>
            <person name="Park Y."/>
            <person name="Beeman R.W."/>
            <person name="Lorenzen M.D."/>
            <person name="Butcher S."/>
            <person name="Manak J.R."/>
            <person name="Brown S.J."/>
        </authorList>
    </citation>
    <scope>GENOME REANNOTATION</scope>
    <source>
        <strain evidence="2 3">Georgia GA2</strain>
    </source>
</reference>
<reference evidence="2 3" key="1">
    <citation type="journal article" date="2008" name="Nature">
        <title>The genome of the model beetle and pest Tribolium castaneum.</title>
        <authorList>
            <consortium name="Tribolium Genome Sequencing Consortium"/>
            <person name="Richards S."/>
            <person name="Gibbs R.A."/>
            <person name="Weinstock G.M."/>
            <person name="Brown S.J."/>
            <person name="Denell R."/>
            <person name="Beeman R.W."/>
            <person name="Gibbs R."/>
            <person name="Beeman R.W."/>
            <person name="Brown S.J."/>
            <person name="Bucher G."/>
            <person name="Friedrich M."/>
            <person name="Grimmelikhuijzen C.J."/>
            <person name="Klingler M."/>
            <person name="Lorenzen M."/>
            <person name="Richards S."/>
            <person name="Roth S."/>
            <person name="Schroder R."/>
            <person name="Tautz D."/>
            <person name="Zdobnov E.M."/>
            <person name="Muzny D."/>
            <person name="Gibbs R.A."/>
            <person name="Weinstock G.M."/>
            <person name="Attaway T."/>
            <person name="Bell S."/>
            <person name="Buhay C.J."/>
            <person name="Chandrabose M.N."/>
            <person name="Chavez D."/>
            <person name="Clerk-Blankenburg K.P."/>
            <person name="Cree A."/>
            <person name="Dao M."/>
            <person name="Davis C."/>
            <person name="Chacko J."/>
            <person name="Dinh H."/>
            <person name="Dugan-Rocha S."/>
            <person name="Fowler G."/>
            <person name="Garner T.T."/>
            <person name="Garnes J."/>
            <person name="Gnirke A."/>
            <person name="Hawes A."/>
            <person name="Hernandez J."/>
            <person name="Hines S."/>
            <person name="Holder M."/>
            <person name="Hume J."/>
            <person name="Jhangiani S.N."/>
            <person name="Joshi V."/>
            <person name="Khan Z.M."/>
            <person name="Jackson L."/>
            <person name="Kovar C."/>
            <person name="Kowis A."/>
            <person name="Lee S."/>
            <person name="Lewis L.R."/>
            <person name="Margolis J."/>
            <person name="Morgan M."/>
            <person name="Nazareth L.V."/>
            <person name="Nguyen N."/>
            <person name="Okwuonu G."/>
            <person name="Parker D."/>
            <person name="Richards S."/>
            <person name="Ruiz S.J."/>
            <person name="Santibanez J."/>
            <person name="Savard J."/>
            <person name="Scherer S.E."/>
            <person name="Schneider B."/>
            <person name="Sodergren E."/>
            <person name="Tautz D."/>
            <person name="Vattahil S."/>
            <person name="Villasana D."/>
            <person name="White C.S."/>
            <person name="Wright R."/>
            <person name="Park Y."/>
            <person name="Beeman R.W."/>
            <person name="Lord J."/>
            <person name="Oppert B."/>
            <person name="Lorenzen M."/>
            <person name="Brown S."/>
            <person name="Wang L."/>
            <person name="Savard J."/>
            <person name="Tautz D."/>
            <person name="Richards S."/>
            <person name="Weinstock G."/>
            <person name="Gibbs R.A."/>
            <person name="Liu Y."/>
            <person name="Worley K."/>
            <person name="Weinstock G."/>
            <person name="Elsik C.G."/>
            <person name="Reese J.T."/>
            <person name="Elhaik E."/>
            <person name="Landan G."/>
            <person name="Graur D."/>
            <person name="Arensburger P."/>
            <person name="Atkinson P."/>
            <person name="Beeman R.W."/>
            <person name="Beidler J."/>
            <person name="Brown S.J."/>
            <person name="Demuth J.P."/>
            <person name="Drury D.W."/>
            <person name="Du Y.Z."/>
            <person name="Fujiwara H."/>
            <person name="Lorenzen M."/>
            <person name="Maselli V."/>
            <person name="Osanai M."/>
            <person name="Park Y."/>
            <person name="Robertson H.M."/>
            <person name="Tu Z."/>
            <person name="Wang J.J."/>
            <person name="Wang S."/>
            <person name="Richards S."/>
            <person name="Song H."/>
            <person name="Zhang L."/>
            <person name="Sodergren E."/>
            <person name="Werner D."/>
            <person name="Stanke M."/>
            <person name="Morgenstern B."/>
            <person name="Solovyev V."/>
            <person name="Kosarev P."/>
            <person name="Brown G."/>
            <person name="Chen H.C."/>
            <person name="Ermolaeva O."/>
            <person name="Hlavina W."/>
            <person name="Kapustin Y."/>
            <person name="Kiryutin B."/>
            <person name="Kitts P."/>
            <person name="Maglott D."/>
            <person name="Pruitt K."/>
            <person name="Sapojnikov V."/>
            <person name="Souvorov A."/>
            <person name="Mackey A.J."/>
            <person name="Waterhouse R.M."/>
            <person name="Wyder S."/>
            <person name="Zdobnov E.M."/>
            <person name="Zdobnov E.M."/>
            <person name="Wyder S."/>
            <person name="Kriventseva E.V."/>
            <person name="Kadowaki T."/>
            <person name="Bork P."/>
            <person name="Aranda M."/>
            <person name="Bao R."/>
            <person name="Beermann A."/>
            <person name="Berns N."/>
            <person name="Bolognesi R."/>
            <person name="Bonneton F."/>
            <person name="Bopp D."/>
            <person name="Brown S.J."/>
            <person name="Bucher G."/>
            <person name="Butts T."/>
            <person name="Chaumot A."/>
            <person name="Denell R.E."/>
            <person name="Ferrier D.E."/>
            <person name="Friedrich M."/>
            <person name="Gordon C.M."/>
            <person name="Jindra M."/>
            <person name="Klingler M."/>
            <person name="Lan Q."/>
            <person name="Lattorff H.M."/>
            <person name="Laudet V."/>
            <person name="von Levetsow C."/>
            <person name="Liu Z."/>
            <person name="Lutz R."/>
            <person name="Lynch J.A."/>
            <person name="da Fonseca R.N."/>
            <person name="Posnien N."/>
            <person name="Reuter R."/>
            <person name="Roth S."/>
            <person name="Savard J."/>
            <person name="Schinko J.B."/>
            <person name="Schmitt C."/>
            <person name="Schoppmeier M."/>
            <person name="Schroder R."/>
            <person name="Shippy T.D."/>
            <person name="Simonnet F."/>
            <person name="Marques-Souza H."/>
            <person name="Tautz D."/>
            <person name="Tomoyasu Y."/>
            <person name="Trauner J."/>
            <person name="Van der Zee M."/>
            <person name="Vervoort M."/>
            <person name="Wittkopp N."/>
            <person name="Wimmer E.A."/>
            <person name="Yang X."/>
            <person name="Jones A.K."/>
            <person name="Sattelle D.B."/>
            <person name="Ebert P.R."/>
            <person name="Nelson D."/>
            <person name="Scott J.G."/>
            <person name="Beeman R.W."/>
            <person name="Muthukrishnan S."/>
            <person name="Kramer K.J."/>
            <person name="Arakane Y."/>
            <person name="Beeman R.W."/>
            <person name="Zhu Q."/>
            <person name="Hogenkamp D."/>
            <person name="Dixit R."/>
            <person name="Oppert B."/>
            <person name="Jiang H."/>
            <person name="Zou Z."/>
            <person name="Marshall J."/>
            <person name="Elpidina E."/>
            <person name="Vinokurov K."/>
            <person name="Oppert C."/>
            <person name="Zou Z."/>
            <person name="Evans J."/>
            <person name="Lu Z."/>
            <person name="Zhao P."/>
            <person name="Sumathipala N."/>
            <person name="Altincicek B."/>
            <person name="Vilcinskas A."/>
            <person name="Williams M."/>
            <person name="Hultmark D."/>
            <person name="Hetru C."/>
            <person name="Jiang H."/>
            <person name="Grimmelikhuijzen C.J."/>
            <person name="Hauser F."/>
            <person name="Cazzamali G."/>
            <person name="Williamson M."/>
            <person name="Park Y."/>
            <person name="Li B."/>
            <person name="Tanaka Y."/>
            <person name="Predel R."/>
            <person name="Neupert S."/>
            <person name="Schachtner J."/>
            <person name="Verleyen P."/>
            <person name="Raible F."/>
            <person name="Bork P."/>
            <person name="Friedrich M."/>
            <person name="Walden K.K."/>
            <person name="Robertson H.M."/>
            <person name="Angeli S."/>
            <person name="Foret S."/>
            <person name="Bucher G."/>
            <person name="Schuetz S."/>
            <person name="Maleszka R."/>
            <person name="Wimmer E.A."/>
            <person name="Beeman R.W."/>
            <person name="Lorenzen M."/>
            <person name="Tomoyasu Y."/>
            <person name="Miller S.C."/>
            <person name="Grossmann D."/>
            <person name="Bucher G."/>
        </authorList>
    </citation>
    <scope>NUCLEOTIDE SEQUENCE [LARGE SCALE GENOMIC DNA]</scope>
    <source>
        <strain evidence="2 3">Georgia GA2</strain>
    </source>
</reference>
<dbReference type="Proteomes" id="UP000007266">
    <property type="component" value="Linkage group 9"/>
</dbReference>
<keyword evidence="3" id="KW-1185">Reference proteome</keyword>
<dbReference type="OMA" id="IHITHHR"/>
<proteinExistence type="predicted"/>
<evidence type="ECO:0000313" key="2">
    <source>
        <dbReference type="EMBL" id="KYB25571.1"/>
    </source>
</evidence>
<organism evidence="2 3">
    <name type="scientific">Tribolium castaneum</name>
    <name type="common">Red flour beetle</name>
    <dbReference type="NCBI Taxonomy" id="7070"/>
    <lineage>
        <taxon>Eukaryota</taxon>
        <taxon>Metazoa</taxon>
        <taxon>Ecdysozoa</taxon>
        <taxon>Arthropoda</taxon>
        <taxon>Hexapoda</taxon>
        <taxon>Insecta</taxon>
        <taxon>Pterygota</taxon>
        <taxon>Neoptera</taxon>
        <taxon>Endopterygota</taxon>
        <taxon>Coleoptera</taxon>
        <taxon>Polyphaga</taxon>
        <taxon>Cucujiformia</taxon>
        <taxon>Tenebrionidae</taxon>
        <taxon>Tenebrionidae incertae sedis</taxon>
        <taxon>Tribolium</taxon>
    </lineage>
</organism>
<dbReference type="GO" id="GO:0003713">
    <property type="term" value="F:transcription coactivator activity"/>
    <property type="evidence" value="ECO:0000318"/>
    <property type="project" value="GO_Central"/>
</dbReference>
<feature type="compositionally biased region" description="Pro residues" evidence="1">
    <location>
        <begin position="773"/>
        <end position="784"/>
    </location>
</feature>
<dbReference type="GO" id="GO:0005634">
    <property type="term" value="C:nucleus"/>
    <property type="evidence" value="ECO:0000318"/>
    <property type="project" value="GO_Central"/>
</dbReference>
<feature type="region of interest" description="Disordered" evidence="1">
    <location>
        <begin position="289"/>
        <end position="359"/>
    </location>
</feature>
<name>A0A139WCL1_TRICA</name>
<protein>
    <submittedName>
        <fullName evidence="2">Uncharacterized protein</fullName>
    </submittedName>
</protein>
<feature type="compositionally biased region" description="Polar residues" evidence="1">
    <location>
        <begin position="806"/>
        <end position="819"/>
    </location>
</feature>
<feature type="compositionally biased region" description="Polar residues" evidence="1">
    <location>
        <begin position="632"/>
        <end position="649"/>
    </location>
</feature>